<dbReference type="SUPFAM" id="SSF53448">
    <property type="entry name" value="Nucleotide-diphospho-sugar transferases"/>
    <property type="match status" value="1"/>
</dbReference>
<dbReference type="AlphaFoldDB" id="A0A409X748"/>
<protein>
    <recommendedName>
        <fullName evidence="7">Glycosyltransferase family 8 protein</fullName>
    </recommendedName>
</protein>
<keyword evidence="3" id="KW-0808">Transferase</keyword>
<sequence>MRIGFLLGTKVEDGMINEAMEYGINVALTVDFAYVMGAAVTIYSLIENTPGRITIYVVDCGLLLEDKCKLEQTLIGHGDRVTLRFLDLPHDGLAKEMGPVWAKLDMFDILPVERVLYLDADVLVRKSISALRDTDLNGKNVAAVPSVGHPMGHDGIERRPYFNAGVILIDLAGARVNICSLKHLGKSMKNAKYCDQDALNAHFVNDSVSLDLKWNAQGLGTYARHSSDDREGLCLETMADPHVVHITGPVHPTLVEILNPYVQPPTAKPWGYIGSPGHPYQEEWWVSLRKTAWKEVKSSDEWNNIVEDQKRRP</sequence>
<proteinExistence type="inferred from homology"/>
<dbReference type="InParanoid" id="A0A409X748"/>
<dbReference type="GO" id="GO:0046872">
    <property type="term" value="F:metal ion binding"/>
    <property type="evidence" value="ECO:0007669"/>
    <property type="project" value="UniProtKB-KW"/>
</dbReference>
<dbReference type="Pfam" id="PF01501">
    <property type="entry name" value="Glyco_transf_8"/>
    <property type="match status" value="1"/>
</dbReference>
<accession>A0A409X748</accession>
<organism evidence="5 6">
    <name type="scientific">Psilocybe cyanescens</name>
    <dbReference type="NCBI Taxonomy" id="93625"/>
    <lineage>
        <taxon>Eukaryota</taxon>
        <taxon>Fungi</taxon>
        <taxon>Dikarya</taxon>
        <taxon>Basidiomycota</taxon>
        <taxon>Agaricomycotina</taxon>
        <taxon>Agaricomycetes</taxon>
        <taxon>Agaricomycetidae</taxon>
        <taxon>Agaricales</taxon>
        <taxon>Agaricineae</taxon>
        <taxon>Strophariaceae</taxon>
        <taxon>Psilocybe</taxon>
    </lineage>
</organism>
<dbReference type="CDD" id="cd04194">
    <property type="entry name" value="GT8_A4GalT_like"/>
    <property type="match status" value="1"/>
</dbReference>
<evidence type="ECO:0000256" key="1">
    <source>
        <dbReference type="ARBA" id="ARBA00006351"/>
    </source>
</evidence>
<dbReference type="Gene3D" id="3.90.550.10">
    <property type="entry name" value="Spore Coat Polysaccharide Biosynthesis Protein SpsA, Chain A"/>
    <property type="match status" value="1"/>
</dbReference>
<dbReference type="Proteomes" id="UP000283269">
    <property type="component" value="Unassembled WGS sequence"/>
</dbReference>
<comment type="similarity">
    <text evidence="1">Belongs to the glycosyltransferase 8 family.</text>
</comment>
<gene>
    <name evidence="5" type="ORF">CVT25_006190</name>
</gene>
<evidence type="ECO:0008006" key="7">
    <source>
        <dbReference type="Google" id="ProtNLM"/>
    </source>
</evidence>
<dbReference type="InterPro" id="IPR050748">
    <property type="entry name" value="Glycosyltrans_8_dom-fam"/>
</dbReference>
<comment type="caution">
    <text evidence="5">The sequence shown here is derived from an EMBL/GenBank/DDBJ whole genome shotgun (WGS) entry which is preliminary data.</text>
</comment>
<keyword evidence="4" id="KW-0479">Metal-binding</keyword>
<dbReference type="PANTHER" id="PTHR13778:SF47">
    <property type="entry name" value="LIPOPOLYSACCHARIDE 1,3-GALACTOSYLTRANSFERASE"/>
    <property type="match status" value="1"/>
</dbReference>
<dbReference type="EMBL" id="NHYD01002459">
    <property type="protein sequence ID" value="PPQ86582.1"/>
    <property type="molecule type" value="Genomic_DNA"/>
</dbReference>
<evidence type="ECO:0000256" key="3">
    <source>
        <dbReference type="ARBA" id="ARBA00022679"/>
    </source>
</evidence>
<evidence type="ECO:0000256" key="4">
    <source>
        <dbReference type="ARBA" id="ARBA00022723"/>
    </source>
</evidence>
<dbReference type="GO" id="GO:0016757">
    <property type="term" value="F:glycosyltransferase activity"/>
    <property type="evidence" value="ECO:0007669"/>
    <property type="project" value="UniProtKB-KW"/>
</dbReference>
<evidence type="ECO:0000313" key="6">
    <source>
        <dbReference type="Proteomes" id="UP000283269"/>
    </source>
</evidence>
<dbReference type="OrthoDB" id="2014201at2759"/>
<name>A0A409X748_PSICY</name>
<dbReference type="PANTHER" id="PTHR13778">
    <property type="entry name" value="GLYCOSYLTRANSFERASE 8 DOMAIN-CONTAINING PROTEIN"/>
    <property type="match status" value="1"/>
</dbReference>
<dbReference type="InterPro" id="IPR029044">
    <property type="entry name" value="Nucleotide-diphossugar_trans"/>
</dbReference>
<reference evidence="5 6" key="1">
    <citation type="journal article" date="2018" name="Evol. Lett.">
        <title>Horizontal gene cluster transfer increased hallucinogenic mushroom diversity.</title>
        <authorList>
            <person name="Reynolds H.T."/>
            <person name="Vijayakumar V."/>
            <person name="Gluck-Thaler E."/>
            <person name="Korotkin H.B."/>
            <person name="Matheny P.B."/>
            <person name="Slot J.C."/>
        </authorList>
    </citation>
    <scope>NUCLEOTIDE SEQUENCE [LARGE SCALE GENOMIC DNA]</scope>
    <source>
        <strain evidence="5 6">2631</strain>
    </source>
</reference>
<evidence type="ECO:0000256" key="2">
    <source>
        <dbReference type="ARBA" id="ARBA00022676"/>
    </source>
</evidence>
<keyword evidence="6" id="KW-1185">Reference proteome</keyword>
<keyword evidence="2" id="KW-0328">Glycosyltransferase</keyword>
<evidence type="ECO:0000313" key="5">
    <source>
        <dbReference type="EMBL" id="PPQ86582.1"/>
    </source>
</evidence>
<dbReference type="STRING" id="93625.A0A409X748"/>
<dbReference type="InterPro" id="IPR002495">
    <property type="entry name" value="Glyco_trans_8"/>
</dbReference>